<geneLocation type="plasmid" evidence="1 2">
    <name>unnamed6</name>
</geneLocation>
<evidence type="ECO:0000313" key="1">
    <source>
        <dbReference type="EMBL" id="WLS01244.1"/>
    </source>
</evidence>
<dbReference type="Proteomes" id="UP001234585">
    <property type="component" value="Plasmid unnamed6"/>
</dbReference>
<keyword evidence="1" id="KW-0614">Plasmid</keyword>
<dbReference type="AlphaFoldDB" id="A0AA50DCS1"/>
<accession>A0AA50DCS1</accession>
<gene>
    <name evidence="1" type="ORF">Q9313_28065</name>
</gene>
<dbReference type="RefSeq" id="WP_226923740.1">
    <property type="nucleotide sequence ID" value="NZ_CP132308.1"/>
</dbReference>
<dbReference type="EMBL" id="CP132308">
    <property type="protein sequence ID" value="WLS01244.1"/>
    <property type="molecule type" value="Genomic_DNA"/>
</dbReference>
<evidence type="ECO:0000313" key="2">
    <source>
        <dbReference type="Proteomes" id="UP001234585"/>
    </source>
</evidence>
<reference evidence="1 2" key="1">
    <citation type="submission" date="2023-08" db="EMBL/GenBank/DDBJ databases">
        <title>Pathogen: clinical or host-associated sample.</title>
        <authorList>
            <person name="Hergert J."/>
            <person name="Casey R."/>
            <person name="Wagner J."/>
            <person name="Young E.L."/>
            <person name="Oakeson K.F."/>
        </authorList>
    </citation>
    <scope>NUCLEOTIDE SEQUENCE [LARGE SCALE GENOMIC DNA]</scope>
    <source>
        <strain evidence="1 2">1760953</strain>
        <plasmid evidence="1 2">unnamed6</plasmid>
    </source>
</reference>
<proteinExistence type="predicted"/>
<keyword evidence="2" id="KW-1185">Reference proteome</keyword>
<name>A0AA50DCS1_9HYPH</name>
<protein>
    <submittedName>
        <fullName evidence="1">MobC family plasmid mobilization relaxosome protein</fullName>
    </submittedName>
</protein>
<sequence length="156" mass="17236">MWYKLDVAPPPAGQWFAPLALRVASGNLASGKEKMRSEVLRVRLQPEERDALAALCEEGRTASDVIRLLFREQAGLPLPVGPAEADALRGTNEELRRIGINLNQAVRAMNEGRVGYEPHLDAALRTLLDGVFRLRADVDLMLRISRKERRGAGRGA</sequence>
<organism evidence="1 2">
    <name type="scientific">Shinella sumterensis</name>
    <dbReference type="NCBI Taxonomy" id="1967501"/>
    <lineage>
        <taxon>Bacteria</taxon>
        <taxon>Pseudomonadati</taxon>
        <taxon>Pseudomonadota</taxon>
        <taxon>Alphaproteobacteria</taxon>
        <taxon>Hyphomicrobiales</taxon>
        <taxon>Rhizobiaceae</taxon>
        <taxon>Shinella</taxon>
    </lineage>
</organism>